<evidence type="ECO:0000313" key="1">
    <source>
        <dbReference type="EMBL" id="MDY0405012.1"/>
    </source>
</evidence>
<comment type="caution">
    <text evidence="1">The sequence shown here is derived from an EMBL/GenBank/DDBJ whole genome shotgun (WGS) entry which is preliminary data.</text>
</comment>
<accession>A0ABU5CGM3</accession>
<evidence type="ECO:0000313" key="2">
    <source>
        <dbReference type="Proteomes" id="UP001228376"/>
    </source>
</evidence>
<sequence>MEKEAQPNLRLTATELGALWSGYMDDSMAICVLKHFLSKAEDEDVISILNFALELSQKHVDEIAEIFKKENQPIPHGFTDNDVNLDAPRLFSDTFVLVYLHNMGRLGLTQYGAALPFAPRDDVLHYFKKCIASSAELTEKLAKVMLEKGIYSRSPYVPTPQSVTFIERQSYMNGWLGKQHPLTAMEITGLFLCQQTNSFLKVLLSGYAQVAQDDGVRKYLQEGKEIASKHTEVFSGVLKDDELPSPRTWDSEVTESITPPFSDKLMMFHSRALSVGGIASYGASMSTLSRHDLMPTFARLIAELGKYGNKGAEIMIKHKWQEEPPRAADRNRIIKDRKN</sequence>
<protein>
    <submittedName>
        <fullName evidence="1">DUF3231 family protein</fullName>
    </submittedName>
</protein>
<dbReference type="Proteomes" id="UP001228376">
    <property type="component" value="Unassembled WGS sequence"/>
</dbReference>
<dbReference type="InterPro" id="IPR021617">
    <property type="entry name" value="DUF3231"/>
</dbReference>
<dbReference type="InterPro" id="IPR012347">
    <property type="entry name" value="Ferritin-like"/>
</dbReference>
<proteinExistence type="predicted"/>
<reference evidence="1 2" key="1">
    <citation type="submission" date="2023-10" db="EMBL/GenBank/DDBJ databases">
        <title>179-bfca-hs.</title>
        <authorList>
            <person name="Miliotis G."/>
            <person name="Sengupta P."/>
            <person name="Hameed A."/>
            <person name="Chuvochina M."/>
            <person name="Mcdonagh F."/>
            <person name="Simpson A.C."/>
            <person name="Singh N.K."/>
            <person name="Rekha P.D."/>
            <person name="Raman K."/>
            <person name="Hugenholtz P."/>
            <person name="Venkateswaran K."/>
        </authorList>
    </citation>
    <scope>NUCLEOTIDE SEQUENCE [LARGE SCALE GENOMIC DNA]</scope>
    <source>
        <strain evidence="1 2">179-BFC-A-HS</strain>
    </source>
</reference>
<dbReference type="EMBL" id="JAROCA020000001">
    <property type="protein sequence ID" value="MDY0405012.1"/>
    <property type="molecule type" value="Genomic_DNA"/>
</dbReference>
<dbReference type="Gene3D" id="1.20.1260.10">
    <property type="match status" value="2"/>
</dbReference>
<gene>
    <name evidence="1" type="ORF">P5G51_006005</name>
</gene>
<dbReference type="Pfam" id="PF11553">
    <property type="entry name" value="DUF3231"/>
    <property type="match status" value="2"/>
</dbReference>
<organism evidence="1 2">
    <name type="scientific">Tigheibacillus jepli</name>
    <dbReference type="NCBI Taxonomy" id="3035914"/>
    <lineage>
        <taxon>Bacteria</taxon>
        <taxon>Bacillati</taxon>
        <taxon>Bacillota</taxon>
        <taxon>Bacilli</taxon>
        <taxon>Bacillales</taxon>
        <taxon>Bacillaceae</taxon>
        <taxon>Tigheibacillus</taxon>
    </lineage>
</organism>
<name>A0ABU5CGM3_9BACI</name>
<dbReference type="RefSeq" id="WP_306068033.1">
    <property type="nucleotide sequence ID" value="NZ_JAROCA020000001.1"/>
</dbReference>
<keyword evidence="2" id="KW-1185">Reference proteome</keyword>